<proteinExistence type="predicted"/>
<sequence>MLSRERDKMTIVKLYCAEELEERQYDIIIKFLSDRNITVAGVEFEYCYYVETSAPNGITESELSVLQWLIAKPFVVNEMNSTAKMDVVSSQSLFGSSKENLNSITLEVGPRLNFSSPFSTNAVSICRWAGLDLVRRVERSRRYHIEVVGKEISKELQTELAFKLHDQMVEMVYSKPVESFDLKVTASDVYHVDVVSDGRKALALANQEMGLAMDDWDLDYYTDLFQNKVGRNPTNVECFDLAQSNSEHCRHWFFGGRMVIDGEEQPSSLFKLVKSTQENTNPNNKIKFSDNSSCIQGYDVKVFAPKKADGPSSFTLNTATKHIILTAETHNFPTAVAPFPGATTGTGGRIRDIQATGRGAHVVAGTAGYSFGCLNIPGYDLPWEDNSLVYPSNFATPHSVIIEASNGASDYGNKYGEPVICGFGRSFGLLVGGERREWIKPIMFSGGIGTILDTHVNKYPPRSG</sequence>
<organism evidence="7 8">
    <name type="scientific">Bugula neritina</name>
    <name type="common">Brown bryozoan</name>
    <name type="synonym">Sertularia neritina</name>
    <dbReference type="NCBI Taxonomy" id="10212"/>
    <lineage>
        <taxon>Eukaryota</taxon>
        <taxon>Metazoa</taxon>
        <taxon>Spiralia</taxon>
        <taxon>Lophotrochozoa</taxon>
        <taxon>Bryozoa</taxon>
        <taxon>Gymnolaemata</taxon>
        <taxon>Cheilostomatida</taxon>
        <taxon>Flustrina</taxon>
        <taxon>Buguloidea</taxon>
        <taxon>Bugulidae</taxon>
        <taxon>Bugula</taxon>
    </lineage>
</organism>
<dbReference type="GO" id="GO:0005737">
    <property type="term" value="C:cytoplasm"/>
    <property type="evidence" value="ECO:0007669"/>
    <property type="project" value="TreeGrafter"/>
</dbReference>
<dbReference type="Gene3D" id="1.10.8.750">
    <property type="entry name" value="Phosphoribosylformylglycinamidine synthase, linker domain"/>
    <property type="match status" value="1"/>
</dbReference>
<keyword evidence="8" id="KW-1185">Reference proteome</keyword>
<evidence type="ECO:0000256" key="4">
    <source>
        <dbReference type="ARBA" id="ARBA00022840"/>
    </source>
</evidence>
<dbReference type="FunFam" id="3.30.1330.10:FF:000010">
    <property type="entry name" value="Phosphoribosylformylglycinamidine synthase"/>
    <property type="match status" value="1"/>
</dbReference>
<name>A0A7J7J8G5_BUGNE</name>
<evidence type="ECO:0000256" key="2">
    <source>
        <dbReference type="ARBA" id="ARBA00022741"/>
    </source>
</evidence>
<dbReference type="GO" id="GO:0004642">
    <property type="term" value="F:phosphoribosylformylglycinamidine synthase activity"/>
    <property type="evidence" value="ECO:0007669"/>
    <property type="project" value="TreeGrafter"/>
</dbReference>
<feature type="domain" description="Phosphoribosylformylglycinamidine synthase linker" evidence="5">
    <location>
        <begin position="204"/>
        <end position="251"/>
    </location>
</feature>
<dbReference type="GO" id="GO:0006164">
    <property type="term" value="P:purine nucleotide biosynthetic process"/>
    <property type="evidence" value="ECO:0007669"/>
    <property type="project" value="UniProtKB-KW"/>
</dbReference>
<keyword evidence="4" id="KW-0067">ATP-binding</keyword>
<gene>
    <name evidence="7" type="ORF">EB796_019745</name>
</gene>
<dbReference type="Pfam" id="PF18072">
    <property type="entry name" value="FGAR-AT_linker"/>
    <property type="match status" value="1"/>
</dbReference>
<dbReference type="GO" id="GO:0005524">
    <property type="term" value="F:ATP binding"/>
    <property type="evidence" value="ECO:0007669"/>
    <property type="project" value="UniProtKB-KW"/>
</dbReference>
<evidence type="ECO:0000313" key="7">
    <source>
        <dbReference type="EMBL" id="KAF6021946.1"/>
    </source>
</evidence>
<dbReference type="Pfam" id="PF18076">
    <property type="entry name" value="FGAR-AT_N"/>
    <property type="match status" value="1"/>
</dbReference>
<dbReference type="InterPro" id="IPR041609">
    <property type="entry name" value="PurL_linker"/>
</dbReference>
<dbReference type="OrthoDB" id="6666987at2759"/>
<comment type="caution">
    <text evidence="7">The sequence shown here is derived from an EMBL/GenBank/DDBJ whole genome shotgun (WGS) entry which is preliminary data.</text>
</comment>
<dbReference type="InterPro" id="IPR040707">
    <property type="entry name" value="FGAR-AT_N"/>
</dbReference>
<protein>
    <submittedName>
        <fullName evidence="7">PFAS</fullName>
    </submittedName>
</protein>
<dbReference type="PANTHER" id="PTHR10099">
    <property type="entry name" value="PHOSPHORIBOSYLFORMYLGLYCINAMIDINE SYNTHASE"/>
    <property type="match status" value="1"/>
</dbReference>
<dbReference type="EMBL" id="VXIV02002932">
    <property type="protein sequence ID" value="KAF6021946.1"/>
    <property type="molecule type" value="Genomic_DNA"/>
</dbReference>
<evidence type="ECO:0000256" key="3">
    <source>
        <dbReference type="ARBA" id="ARBA00022755"/>
    </source>
</evidence>
<keyword evidence="3" id="KW-0658">Purine biosynthesis</keyword>
<accession>A0A7J7J8G5</accession>
<evidence type="ECO:0000313" key="8">
    <source>
        <dbReference type="Proteomes" id="UP000593567"/>
    </source>
</evidence>
<dbReference type="FunFam" id="1.10.8.750:FF:000001">
    <property type="entry name" value="Putative phosphoribosylformylglycinamidine synthase"/>
    <property type="match status" value="1"/>
</dbReference>
<reference evidence="7" key="1">
    <citation type="submission" date="2020-06" db="EMBL/GenBank/DDBJ databases">
        <title>Draft genome of Bugula neritina, a colonial animal packing powerful symbionts and potential medicines.</title>
        <authorList>
            <person name="Rayko M."/>
        </authorList>
    </citation>
    <scope>NUCLEOTIDE SEQUENCE [LARGE SCALE GENOMIC DNA]</scope>
    <source>
        <strain evidence="7">Kwan_BN1</strain>
    </source>
</reference>
<evidence type="ECO:0000256" key="1">
    <source>
        <dbReference type="ARBA" id="ARBA00022598"/>
    </source>
</evidence>
<evidence type="ECO:0000259" key="5">
    <source>
        <dbReference type="Pfam" id="PF18072"/>
    </source>
</evidence>
<keyword evidence="2" id="KW-0547">Nucleotide-binding</keyword>
<feature type="domain" description="Phosphoribosylformylglycinamidine synthase N-terminal" evidence="6">
    <location>
        <begin position="45"/>
        <end position="176"/>
    </location>
</feature>
<dbReference type="SUPFAM" id="SSF55326">
    <property type="entry name" value="PurM N-terminal domain-like"/>
    <property type="match status" value="1"/>
</dbReference>
<evidence type="ECO:0000259" key="6">
    <source>
        <dbReference type="Pfam" id="PF18076"/>
    </source>
</evidence>
<dbReference type="AlphaFoldDB" id="A0A7J7J8G5"/>
<dbReference type="Gene3D" id="3.30.1330.10">
    <property type="entry name" value="PurM-like, N-terminal domain"/>
    <property type="match status" value="1"/>
</dbReference>
<dbReference type="InterPro" id="IPR036921">
    <property type="entry name" value="PurM-like_N_sf"/>
</dbReference>
<dbReference type="InterPro" id="IPR036604">
    <property type="entry name" value="PurS-like_sf"/>
</dbReference>
<dbReference type="PANTHER" id="PTHR10099:SF1">
    <property type="entry name" value="PHOSPHORIBOSYLFORMYLGLYCINAMIDINE SYNTHASE"/>
    <property type="match status" value="1"/>
</dbReference>
<dbReference type="SUPFAM" id="SSF82697">
    <property type="entry name" value="PurS-like"/>
    <property type="match status" value="1"/>
</dbReference>
<dbReference type="SUPFAM" id="SSF109736">
    <property type="entry name" value="FGAM synthase PurL, linker domain"/>
    <property type="match status" value="1"/>
</dbReference>
<dbReference type="Proteomes" id="UP000593567">
    <property type="component" value="Unassembled WGS sequence"/>
</dbReference>
<keyword evidence="1" id="KW-0436">Ligase</keyword>